<dbReference type="GO" id="GO:0043138">
    <property type="term" value="F:3'-5' DNA helicase activity"/>
    <property type="evidence" value="ECO:0007669"/>
    <property type="project" value="UniProtKB-EC"/>
</dbReference>
<dbReference type="CDD" id="cd18804">
    <property type="entry name" value="SF2_C_priA"/>
    <property type="match status" value="1"/>
</dbReference>
<evidence type="ECO:0000256" key="4">
    <source>
        <dbReference type="ARBA" id="ARBA00022741"/>
    </source>
</evidence>
<dbReference type="SMART" id="SM00490">
    <property type="entry name" value="HELICc"/>
    <property type="match status" value="1"/>
</dbReference>
<dbReference type="SMART" id="SM00487">
    <property type="entry name" value="DEXDc"/>
    <property type="match status" value="1"/>
</dbReference>
<evidence type="ECO:0000256" key="7">
    <source>
        <dbReference type="ARBA" id="ARBA00022833"/>
    </source>
</evidence>
<evidence type="ECO:0000256" key="3">
    <source>
        <dbReference type="ARBA" id="ARBA00022723"/>
    </source>
</evidence>
<evidence type="ECO:0000256" key="5">
    <source>
        <dbReference type="ARBA" id="ARBA00022801"/>
    </source>
</evidence>
<dbReference type="Pfam" id="PF00271">
    <property type="entry name" value="Helicase_C"/>
    <property type="match status" value="1"/>
</dbReference>
<feature type="domain" description="Helicase C-terminal" evidence="14">
    <location>
        <begin position="543"/>
        <end position="697"/>
    </location>
</feature>
<comment type="catalytic activity">
    <reaction evidence="11 12">
        <text>ATP + H2O = ADP + phosphate + H(+)</text>
        <dbReference type="Rhea" id="RHEA:13065"/>
        <dbReference type="ChEBI" id="CHEBI:15377"/>
        <dbReference type="ChEBI" id="CHEBI:15378"/>
        <dbReference type="ChEBI" id="CHEBI:30616"/>
        <dbReference type="ChEBI" id="CHEBI:43474"/>
        <dbReference type="ChEBI" id="CHEBI:456216"/>
        <dbReference type="EC" id="5.6.2.4"/>
    </reaction>
</comment>
<keyword evidence="16" id="KW-1185">Reference proteome</keyword>
<dbReference type="Gene3D" id="3.40.50.300">
    <property type="entry name" value="P-loop containing nucleotide triphosphate hydrolases"/>
    <property type="match status" value="2"/>
</dbReference>
<dbReference type="GO" id="GO:0006269">
    <property type="term" value="P:DNA replication, synthesis of primer"/>
    <property type="evidence" value="ECO:0007669"/>
    <property type="project" value="UniProtKB-KW"/>
</dbReference>
<dbReference type="Pfam" id="PF17764">
    <property type="entry name" value="PriA_3primeBD"/>
    <property type="match status" value="1"/>
</dbReference>
<feature type="binding site" evidence="12">
    <location>
        <position position="551"/>
    </location>
    <ligand>
        <name>Zn(2+)</name>
        <dbReference type="ChEBI" id="CHEBI:29105"/>
        <label>1</label>
    </ligand>
</feature>
<keyword evidence="6 12" id="KW-0347">Helicase</keyword>
<dbReference type="InterPro" id="IPR027417">
    <property type="entry name" value="P-loop_NTPase"/>
</dbReference>
<dbReference type="Pfam" id="PF18319">
    <property type="entry name" value="Zn_ribbon_PriA"/>
    <property type="match status" value="1"/>
</dbReference>
<dbReference type="GO" id="GO:1990077">
    <property type="term" value="C:primosome complex"/>
    <property type="evidence" value="ECO:0007669"/>
    <property type="project" value="UniProtKB-UniRule"/>
</dbReference>
<dbReference type="PROSITE" id="PS51194">
    <property type="entry name" value="HELICASE_CTER"/>
    <property type="match status" value="1"/>
</dbReference>
<gene>
    <name evidence="12" type="primary">priA</name>
    <name evidence="15" type="ORF">AZI98_11605</name>
</gene>
<feature type="binding site" evidence="12">
    <location>
        <position position="511"/>
    </location>
    <ligand>
        <name>Zn(2+)</name>
        <dbReference type="ChEBI" id="CHEBI:29105"/>
        <label>1</label>
    </ligand>
</feature>
<keyword evidence="3 12" id="KW-0479">Metal-binding</keyword>
<dbReference type="InterPro" id="IPR014001">
    <property type="entry name" value="Helicase_ATP-bd"/>
</dbReference>
<feature type="binding site" evidence="12">
    <location>
        <position position="535"/>
    </location>
    <ligand>
        <name>Zn(2+)</name>
        <dbReference type="ChEBI" id="CHEBI:29105"/>
        <label>2</label>
    </ligand>
</feature>
<keyword evidence="5 12" id="KW-0378">Hydrolase</keyword>
<evidence type="ECO:0000256" key="6">
    <source>
        <dbReference type="ARBA" id="ARBA00022806"/>
    </source>
</evidence>
<feature type="binding site" evidence="12">
    <location>
        <position position="508"/>
    </location>
    <ligand>
        <name>Zn(2+)</name>
        <dbReference type="ChEBI" id="CHEBI:29105"/>
        <label>1</label>
    </ligand>
</feature>
<evidence type="ECO:0000313" key="15">
    <source>
        <dbReference type="EMBL" id="KZN95718.1"/>
    </source>
</evidence>
<dbReference type="SUPFAM" id="SSF52540">
    <property type="entry name" value="P-loop containing nucleoside triphosphate hydrolases"/>
    <property type="match status" value="2"/>
</dbReference>
<accession>A0A165X7K3</accession>
<protein>
    <recommendedName>
        <fullName evidence="12">Replication restart protein PriA</fullName>
    </recommendedName>
    <alternativeName>
        <fullName evidence="12">ATP-dependent DNA helicase PriA</fullName>
        <ecNumber evidence="12">5.6.2.4</ecNumber>
    </alternativeName>
    <alternativeName>
        <fullName evidence="12">DNA 3'-5' helicase PriA</fullName>
    </alternativeName>
</protein>
<dbReference type="GO" id="GO:0006270">
    <property type="term" value="P:DNA replication initiation"/>
    <property type="evidence" value="ECO:0007669"/>
    <property type="project" value="TreeGrafter"/>
</dbReference>
<dbReference type="PANTHER" id="PTHR30580:SF0">
    <property type="entry name" value="PRIMOSOMAL PROTEIN N"/>
    <property type="match status" value="1"/>
</dbReference>
<dbReference type="Pfam" id="PF18074">
    <property type="entry name" value="PriA_C"/>
    <property type="match status" value="1"/>
</dbReference>
<feature type="binding site" evidence="12">
    <location>
        <position position="517"/>
    </location>
    <ligand>
        <name>Zn(2+)</name>
        <dbReference type="ChEBI" id="CHEBI:29105"/>
        <label>2</label>
    </ligand>
</feature>
<evidence type="ECO:0000256" key="11">
    <source>
        <dbReference type="ARBA" id="ARBA00048988"/>
    </source>
</evidence>
<keyword evidence="1 12" id="KW-0639">Primosome</keyword>
<dbReference type="OrthoDB" id="9759544at2"/>
<keyword evidence="10 12" id="KW-0413">Isomerase</keyword>
<evidence type="ECO:0000256" key="9">
    <source>
        <dbReference type="ARBA" id="ARBA00023125"/>
    </source>
</evidence>
<dbReference type="FunFam" id="3.40.50.300:FF:000489">
    <property type="entry name" value="Primosome assembly protein PriA"/>
    <property type="match status" value="1"/>
</dbReference>
<comment type="function">
    <text evidence="12">Initiates the restart of stalled replication forks, which reloads the replicative helicase on sites other than the origin of replication. Recognizes and binds to abandoned replication forks and remodels them to uncover a helicase loading site. Promotes assembly of the primosome at these replication forks.</text>
</comment>
<comment type="subunit">
    <text evidence="12">Component of the replication restart primosome.</text>
</comment>
<dbReference type="InterPro" id="IPR011545">
    <property type="entry name" value="DEAD/DEAH_box_helicase_dom"/>
</dbReference>
<dbReference type="Gene3D" id="3.40.1440.60">
    <property type="entry name" value="PriA, 3(prime) DNA-binding domain"/>
    <property type="match status" value="1"/>
</dbReference>
<keyword evidence="9 12" id="KW-0238">DNA-binding</keyword>
<dbReference type="GO" id="GO:0005524">
    <property type="term" value="F:ATP binding"/>
    <property type="evidence" value="ECO:0007669"/>
    <property type="project" value="UniProtKB-UniRule"/>
</dbReference>
<keyword evidence="8 12" id="KW-0067">ATP-binding</keyword>
<evidence type="ECO:0000256" key="1">
    <source>
        <dbReference type="ARBA" id="ARBA00022515"/>
    </source>
</evidence>
<dbReference type="PANTHER" id="PTHR30580">
    <property type="entry name" value="PRIMOSOMAL PROTEIN N"/>
    <property type="match status" value="1"/>
</dbReference>
<dbReference type="GO" id="GO:0008270">
    <property type="term" value="F:zinc ion binding"/>
    <property type="evidence" value="ECO:0007669"/>
    <property type="project" value="UniProtKB-UniRule"/>
</dbReference>
<dbReference type="InterPro" id="IPR041222">
    <property type="entry name" value="PriA_3primeBD"/>
</dbReference>
<sequence length="803" mass="92209">MRYASVVVDVPAKGTDKLFDYEIPNKFAGVIQPGMRVIVPFGSRKLTGFVVQLKNETDIDSVKPIHSLFDPEPVLNHELLELGAWLSETTLCYKITAFQAMLPAAMKTRYIKEIKPSSSAQLENLPEEIRTAFEKGGPLSWEDLPSSLVAVVQKEIRNGNLQIDYRVEQKQKKRLVKYVKPLLPVHELEEQLQHLPARAHKQKEVIQFFIDHPNPILLTELTNSIQGASIAVKALIKKGILTEEQVEIYRDPYEHKQFPRTKPLPLTDEQKRAMEPILDKLNRHEHEVFLMYGVTGSGKTEIYLQAIEKVLNEGKEAIVLVPEISLTPQMVQRFKSRFGSQVAVLHSGLSSGEKFDEWRKIYRKEAKLVVGARSAIFAPFQNIGIIIIDEEHETSYKQEESPRYHARDVAIYRGKYHQCPVILGSATPTLESFARAQKGVYTLLTLKERVNRRPLPEVHIVDMREELRNGNRSMFSRTLFEKLTDRLKKGEQSVLLLNKRGYSSFVMCRNCGHVIGCPHCDISLTYHRHGEKLKCHYCQFETAMPSRCPECGSEHIRFFGTGTQRIEEELNRLIPEARVIRMDVDTTSRKGMHEKLLNAFGEKKADILLGTQMIAKGLDFPDVTLVGVLSADTMLHLPDFRSGEKTFQLLTQVSGRAGRHELPGEVVIQTYTPEHYSIQLASLHDFETFYRQEMKMRKSFAYPPYYFLILITVSHPNAIKAAEVTEKIGQYLKLHLSNEAQILGPVSSPIPKMKDRYRFQCMIKYKREKNLYRTLKLLFEHYEEDMSQTDLKLMIDLNPYTIL</sequence>
<dbReference type="AlphaFoldDB" id="A0A165X7K3"/>
<evidence type="ECO:0000259" key="13">
    <source>
        <dbReference type="PROSITE" id="PS51192"/>
    </source>
</evidence>
<evidence type="ECO:0000256" key="2">
    <source>
        <dbReference type="ARBA" id="ARBA00022705"/>
    </source>
</evidence>
<dbReference type="GO" id="GO:0003677">
    <property type="term" value="F:DNA binding"/>
    <property type="evidence" value="ECO:0007669"/>
    <property type="project" value="UniProtKB-UniRule"/>
</dbReference>
<reference evidence="15 16" key="1">
    <citation type="submission" date="2016-04" db="EMBL/GenBank/DDBJ databases">
        <title>Draft genome sequence of Aeribacillus pallidus 8m3 from petroleum reservoir.</title>
        <authorList>
            <person name="Poltaraus A.B."/>
            <person name="Nazina T.N."/>
            <person name="Tourova T.P."/>
            <person name="Malakho S.M."/>
            <person name="Korshunova A.V."/>
            <person name="Sokolova D.S."/>
        </authorList>
    </citation>
    <scope>NUCLEOTIDE SEQUENCE [LARGE SCALE GENOMIC DNA]</scope>
    <source>
        <strain evidence="15 16">8m3</strain>
    </source>
</reference>
<dbReference type="NCBIfam" id="TIGR00595">
    <property type="entry name" value="priA"/>
    <property type="match status" value="1"/>
</dbReference>
<dbReference type="FunFam" id="3.40.1440.60:FF:000001">
    <property type="entry name" value="Primosomal protein N"/>
    <property type="match status" value="1"/>
</dbReference>
<comment type="caution">
    <text evidence="15">The sequence shown here is derived from an EMBL/GenBank/DDBJ whole genome shotgun (WGS) entry which is preliminary data.</text>
</comment>
<dbReference type="HAMAP" id="MF_00983">
    <property type="entry name" value="PriA"/>
    <property type="match status" value="1"/>
</dbReference>
<organism evidence="15 16">
    <name type="scientific">Aeribacillus pallidus</name>
    <dbReference type="NCBI Taxonomy" id="33936"/>
    <lineage>
        <taxon>Bacteria</taxon>
        <taxon>Bacillati</taxon>
        <taxon>Bacillota</taxon>
        <taxon>Bacilli</taxon>
        <taxon>Bacillales</taxon>
        <taxon>Bacillaceae</taxon>
        <taxon>Aeribacillus</taxon>
    </lineage>
</organism>
<dbReference type="EMBL" id="LWBR01000035">
    <property type="protein sequence ID" value="KZN95718.1"/>
    <property type="molecule type" value="Genomic_DNA"/>
</dbReference>
<comment type="catalytic activity">
    <reaction evidence="12">
        <text>Couples ATP hydrolysis with the unwinding of duplex DNA by translocating in the 3'-5' direction.</text>
        <dbReference type="EC" id="5.6.2.4"/>
    </reaction>
</comment>
<dbReference type="PROSITE" id="PS51192">
    <property type="entry name" value="HELICASE_ATP_BIND_1"/>
    <property type="match status" value="1"/>
</dbReference>
<dbReference type="InterPro" id="IPR005259">
    <property type="entry name" value="PriA"/>
</dbReference>
<dbReference type="InterPro" id="IPR001650">
    <property type="entry name" value="Helicase_C-like"/>
</dbReference>
<keyword evidence="4 12" id="KW-0547">Nucleotide-binding</keyword>
<dbReference type="GO" id="GO:0006310">
    <property type="term" value="P:DNA recombination"/>
    <property type="evidence" value="ECO:0007669"/>
    <property type="project" value="InterPro"/>
</dbReference>
<dbReference type="CDD" id="cd17929">
    <property type="entry name" value="DEXHc_priA"/>
    <property type="match status" value="1"/>
</dbReference>
<comment type="similarity">
    <text evidence="12">Belongs to the helicase family. PriA subfamily.</text>
</comment>
<feature type="binding site" evidence="12">
    <location>
        <position position="538"/>
    </location>
    <ligand>
        <name>Zn(2+)</name>
        <dbReference type="ChEBI" id="CHEBI:29105"/>
        <label>2</label>
    </ligand>
</feature>
<dbReference type="InterPro" id="IPR041236">
    <property type="entry name" value="PriA_C"/>
</dbReference>
<evidence type="ECO:0000256" key="8">
    <source>
        <dbReference type="ARBA" id="ARBA00022840"/>
    </source>
</evidence>
<keyword evidence="7 12" id="KW-0862">Zinc</keyword>
<dbReference type="NCBIfam" id="NF004066">
    <property type="entry name" value="PRK05580.1-3"/>
    <property type="match status" value="1"/>
</dbReference>
<feature type="domain" description="Helicase ATP-binding" evidence="13">
    <location>
        <begin position="280"/>
        <end position="446"/>
    </location>
</feature>
<evidence type="ECO:0000313" key="16">
    <source>
        <dbReference type="Proteomes" id="UP000076476"/>
    </source>
</evidence>
<dbReference type="Proteomes" id="UP000076476">
    <property type="component" value="Unassembled WGS sequence"/>
</dbReference>
<name>A0A165X7K3_9BACI</name>
<dbReference type="GO" id="GO:0006302">
    <property type="term" value="P:double-strand break repair"/>
    <property type="evidence" value="ECO:0007669"/>
    <property type="project" value="InterPro"/>
</dbReference>
<dbReference type="GO" id="GO:0016887">
    <property type="term" value="F:ATP hydrolysis activity"/>
    <property type="evidence" value="ECO:0007669"/>
    <property type="project" value="RHEA"/>
</dbReference>
<evidence type="ECO:0000259" key="14">
    <source>
        <dbReference type="PROSITE" id="PS51194"/>
    </source>
</evidence>
<comment type="cofactor">
    <cofactor evidence="12">
        <name>Zn(2+)</name>
        <dbReference type="ChEBI" id="CHEBI:29105"/>
    </cofactor>
    <text evidence="12">Binds 2 zinc ions per subunit.</text>
</comment>
<feature type="binding site" evidence="12">
    <location>
        <position position="548"/>
    </location>
    <ligand>
        <name>Zn(2+)</name>
        <dbReference type="ChEBI" id="CHEBI:29105"/>
        <label>1</label>
    </ligand>
</feature>
<dbReference type="STRING" id="33936.AZI98_11605"/>
<feature type="binding site" evidence="12">
    <location>
        <position position="520"/>
    </location>
    <ligand>
        <name>Zn(2+)</name>
        <dbReference type="ChEBI" id="CHEBI:29105"/>
        <label>2</label>
    </ligand>
</feature>
<dbReference type="RefSeq" id="WP_063388453.1">
    <property type="nucleotide sequence ID" value="NZ_LWBR01000035.1"/>
</dbReference>
<dbReference type="InterPro" id="IPR040498">
    <property type="entry name" value="PriA_CRR"/>
</dbReference>
<dbReference type="EC" id="5.6.2.4" evidence="12"/>
<evidence type="ECO:0000256" key="10">
    <source>
        <dbReference type="ARBA" id="ARBA00023235"/>
    </source>
</evidence>
<dbReference type="InterPro" id="IPR042115">
    <property type="entry name" value="PriA_3primeBD_sf"/>
</dbReference>
<dbReference type="Pfam" id="PF00270">
    <property type="entry name" value="DEAD"/>
    <property type="match status" value="1"/>
</dbReference>
<evidence type="ECO:0000256" key="12">
    <source>
        <dbReference type="HAMAP-Rule" id="MF_00983"/>
    </source>
</evidence>
<keyword evidence="2 12" id="KW-0235">DNA replication</keyword>
<proteinExistence type="inferred from homology"/>